<feature type="region of interest" description="Disordered" evidence="3">
    <location>
        <begin position="387"/>
        <end position="412"/>
    </location>
</feature>
<dbReference type="PANTHER" id="PTHR40621:SF7">
    <property type="entry name" value="BZIP DOMAIN-CONTAINING PROTEIN"/>
    <property type="match status" value="1"/>
</dbReference>
<feature type="domain" description="BZIP" evidence="4">
    <location>
        <begin position="135"/>
        <end position="150"/>
    </location>
</feature>
<dbReference type="Pfam" id="PF00170">
    <property type="entry name" value="bZIP_1"/>
    <property type="match status" value="1"/>
</dbReference>
<feature type="compositionally biased region" description="Polar residues" evidence="3">
    <location>
        <begin position="395"/>
        <end position="404"/>
    </location>
</feature>
<feature type="region of interest" description="Disordered" evidence="3">
    <location>
        <begin position="40"/>
        <end position="152"/>
    </location>
</feature>
<dbReference type="SMART" id="SM00338">
    <property type="entry name" value="BRLZ"/>
    <property type="match status" value="1"/>
</dbReference>
<feature type="region of interest" description="Disordered" evidence="3">
    <location>
        <begin position="539"/>
        <end position="624"/>
    </location>
</feature>
<feature type="compositionally biased region" description="Polar residues" evidence="3">
    <location>
        <begin position="681"/>
        <end position="702"/>
    </location>
</feature>
<dbReference type="Gene3D" id="1.20.5.170">
    <property type="match status" value="1"/>
</dbReference>
<dbReference type="PANTHER" id="PTHR40621">
    <property type="entry name" value="TRANSCRIPTION FACTOR KAPC-RELATED"/>
    <property type="match status" value="1"/>
</dbReference>
<protein>
    <recommendedName>
        <fullName evidence="4">BZIP domain-containing protein</fullName>
    </recommendedName>
</protein>
<comment type="subcellular location">
    <subcellularLocation>
        <location evidence="1">Nucleus</location>
    </subcellularLocation>
</comment>
<sequence>MSSQQLPRLAPMPPKPRPNILSKSVAAAPIAIAPRPLAAANLPSPSASLSSSSSAGSSPDSIEPANSHSPPDTSKTANYAQRVGSKSAESASTSNKNSDSAKSLAQASKEWVLPARAKPGRKPIQKGDEDEGETKRKAQNRASQRAFRERKQAHVSELEAKLEAYERGAVQQTVDIQRAAQRVQTENDALKAEAQQLRARNAELEKQLEAMKVQLQYLNAGLARAQTITQSSSTVRSGSSSSDFGCRPPAHEIIHRVAEAAASIPAQRPSKQNEKKRKRASQSSDEGDLQLVLPTESVPLSSHATTKTSSGTSAADTNVATSETSNPVPVSTSEFADILHDEECGFCADNTPCPCRDAVQPPTPTTGAPAVQAPAQPETKRKLWYTVPEPPKTGTAETAATPRSSSDEEEAVCTGDPSMCNACQRDPKLAEFCGAITTSLADAGSSKTSAPMVSTHPMSGIAGIPLPISPSSLYTSSRALRSDSISGSRTRLLTSSSVPGGLHGPASSSPPMPLVKGKALPRLPVASLLSSASGGQARSSLSLQLPPLPLSRRQGSNGPVDQPRRLWRIDSSNANCAPAGSSSSIAAAPTPSHTLQRSVPVSRSGFQQSSSRVSLLPPTSSAPVSSVSHAWAQIRAHPRFPAYTGGLDLLADVVARRSGTPNEAGVPAGTTPAPSSSTSGKQDANPQSRAGSNSHVESSTNAADEPSQAPDESSSRIEKRAPKRRRVFVSEEGVRDALALLDGIETPNVELNQPCPCPWLKDGEGGAEDRRSSQGPVPFDGPSRT</sequence>
<feature type="region of interest" description="Disordered" evidence="3">
    <location>
        <begin position="261"/>
        <end position="329"/>
    </location>
</feature>
<evidence type="ECO:0000256" key="1">
    <source>
        <dbReference type="ARBA" id="ARBA00004123"/>
    </source>
</evidence>
<feature type="compositionally biased region" description="Low complexity" evidence="3">
    <location>
        <begin position="539"/>
        <end position="554"/>
    </location>
</feature>
<dbReference type="InterPro" id="IPR050936">
    <property type="entry name" value="AP-1-like"/>
</dbReference>
<feature type="region of interest" description="Disordered" evidence="3">
    <location>
        <begin position="659"/>
        <end position="785"/>
    </location>
</feature>
<dbReference type="GO" id="GO:0000976">
    <property type="term" value="F:transcription cis-regulatory region binding"/>
    <property type="evidence" value="ECO:0007669"/>
    <property type="project" value="InterPro"/>
</dbReference>
<evidence type="ECO:0000256" key="2">
    <source>
        <dbReference type="ARBA" id="ARBA00023242"/>
    </source>
</evidence>
<keyword evidence="2" id="KW-0539">Nucleus</keyword>
<dbReference type="EMBL" id="JAPDMZ010000030">
    <property type="protein sequence ID" value="KAK0555149.1"/>
    <property type="molecule type" value="Genomic_DNA"/>
</dbReference>
<feature type="region of interest" description="Disordered" evidence="3">
    <location>
        <begin position="1"/>
        <end position="21"/>
    </location>
</feature>
<feature type="compositionally biased region" description="Low complexity" evidence="3">
    <location>
        <begin position="301"/>
        <end position="317"/>
    </location>
</feature>
<reference evidence="5" key="1">
    <citation type="journal article" date="2023" name="PhytoFront">
        <title>Draft Genome Resources of Seven Strains of Tilletia horrida, Causal Agent of Kernel Smut of Rice.</title>
        <authorList>
            <person name="Khanal S."/>
            <person name="Antony Babu S."/>
            <person name="Zhou X.G."/>
        </authorList>
    </citation>
    <scope>NUCLEOTIDE SEQUENCE</scope>
    <source>
        <strain evidence="5">TX6</strain>
    </source>
</reference>
<keyword evidence="6" id="KW-1185">Reference proteome</keyword>
<feature type="compositionally biased region" description="Polar residues" evidence="3">
    <location>
        <begin position="87"/>
        <end position="106"/>
    </location>
</feature>
<feature type="compositionally biased region" description="Low complexity" evidence="3">
    <location>
        <begin position="484"/>
        <end position="497"/>
    </location>
</feature>
<comment type="caution">
    <text evidence="5">The sequence shown here is derived from an EMBL/GenBank/DDBJ whole genome shotgun (WGS) entry which is preliminary data.</text>
</comment>
<dbReference type="GO" id="GO:0001228">
    <property type="term" value="F:DNA-binding transcription activator activity, RNA polymerase II-specific"/>
    <property type="evidence" value="ECO:0007669"/>
    <property type="project" value="TreeGrafter"/>
</dbReference>
<evidence type="ECO:0000259" key="4">
    <source>
        <dbReference type="PROSITE" id="PS00036"/>
    </source>
</evidence>
<dbReference type="GO" id="GO:0090575">
    <property type="term" value="C:RNA polymerase II transcription regulator complex"/>
    <property type="evidence" value="ECO:0007669"/>
    <property type="project" value="TreeGrafter"/>
</dbReference>
<feature type="compositionally biased region" description="Low complexity" evidence="3">
    <location>
        <begin position="40"/>
        <end position="64"/>
    </location>
</feature>
<dbReference type="InterPro" id="IPR004827">
    <property type="entry name" value="bZIP"/>
</dbReference>
<dbReference type="SUPFAM" id="SSF57959">
    <property type="entry name" value="Leucine zipper domain"/>
    <property type="match status" value="1"/>
</dbReference>
<name>A0AAN6GY66_9BASI</name>
<feature type="compositionally biased region" description="Low complexity" evidence="3">
    <location>
        <begin position="577"/>
        <end position="592"/>
    </location>
</feature>
<feature type="region of interest" description="Disordered" evidence="3">
    <location>
        <begin position="484"/>
        <end position="517"/>
    </location>
</feature>
<feature type="compositionally biased region" description="Polar residues" evidence="3">
    <location>
        <begin position="66"/>
        <end position="79"/>
    </location>
</feature>
<evidence type="ECO:0000313" key="6">
    <source>
        <dbReference type="Proteomes" id="UP001176517"/>
    </source>
</evidence>
<dbReference type="Proteomes" id="UP001176517">
    <property type="component" value="Unassembled WGS sequence"/>
</dbReference>
<evidence type="ECO:0000313" key="5">
    <source>
        <dbReference type="EMBL" id="KAK0555149.1"/>
    </source>
</evidence>
<dbReference type="Pfam" id="PF10297">
    <property type="entry name" value="Hap4_Hap_bind"/>
    <property type="match status" value="1"/>
</dbReference>
<dbReference type="CDD" id="cd14688">
    <property type="entry name" value="bZIP_YAP"/>
    <property type="match status" value="1"/>
</dbReference>
<feature type="compositionally biased region" description="Polar residues" evidence="3">
    <location>
        <begin position="593"/>
        <end position="612"/>
    </location>
</feature>
<feature type="compositionally biased region" description="Low complexity" evidence="3">
    <location>
        <begin position="667"/>
        <end position="680"/>
    </location>
</feature>
<organism evidence="5 6">
    <name type="scientific">Tilletia horrida</name>
    <dbReference type="NCBI Taxonomy" id="155126"/>
    <lineage>
        <taxon>Eukaryota</taxon>
        <taxon>Fungi</taxon>
        <taxon>Dikarya</taxon>
        <taxon>Basidiomycota</taxon>
        <taxon>Ustilaginomycotina</taxon>
        <taxon>Exobasidiomycetes</taxon>
        <taxon>Tilletiales</taxon>
        <taxon>Tilletiaceae</taxon>
        <taxon>Tilletia</taxon>
    </lineage>
</organism>
<feature type="compositionally biased region" description="Basic and acidic residues" evidence="3">
    <location>
        <begin position="761"/>
        <end position="772"/>
    </location>
</feature>
<dbReference type="InterPro" id="IPR046347">
    <property type="entry name" value="bZIP_sf"/>
</dbReference>
<proteinExistence type="predicted"/>
<gene>
    <name evidence="5" type="ORF">OC846_001830</name>
</gene>
<dbReference type="PROSITE" id="PS00036">
    <property type="entry name" value="BZIP_BASIC"/>
    <property type="match status" value="1"/>
</dbReference>
<dbReference type="AlphaFoldDB" id="A0AAN6GY66"/>
<feature type="compositionally biased region" description="Low complexity" evidence="3">
    <location>
        <begin position="613"/>
        <end position="624"/>
    </location>
</feature>
<evidence type="ECO:0000256" key="3">
    <source>
        <dbReference type="SAM" id="MobiDB-lite"/>
    </source>
</evidence>
<accession>A0AAN6GY66</accession>
<feature type="compositionally biased region" description="Polar residues" evidence="3">
    <location>
        <begin position="318"/>
        <end position="329"/>
    </location>
</feature>
<dbReference type="InterPro" id="IPR018287">
    <property type="entry name" value="Hap4_TF_heteromerisation"/>
</dbReference>